<evidence type="ECO:0000313" key="1">
    <source>
        <dbReference type="EMBL" id="QHS80268.1"/>
    </source>
</evidence>
<name>A0A6C0AKG3_9ZZZZ</name>
<protein>
    <submittedName>
        <fullName evidence="1">Uncharacterized protein</fullName>
    </submittedName>
</protein>
<proteinExistence type="predicted"/>
<dbReference type="AlphaFoldDB" id="A0A6C0AKG3"/>
<organism evidence="1">
    <name type="scientific">viral metagenome</name>
    <dbReference type="NCBI Taxonomy" id="1070528"/>
    <lineage>
        <taxon>unclassified sequences</taxon>
        <taxon>metagenomes</taxon>
        <taxon>organismal metagenomes</taxon>
    </lineage>
</organism>
<accession>A0A6C0AKG3</accession>
<sequence length="57" mass="7181">MDKWDNDDKIYHAKQEILILENLLKDAKYRLSDVQGYDDDSWWYMSFVNWMWEYLNK</sequence>
<dbReference type="EMBL" id="MN740676">
    <property type="protein sequence ID" value="QHS80268.1"/>
    <property type="molecule type" value="Genomic_DNA"/>
</dbReference>
<reference evidence="1" key="1">
    <citation type="journal article" date="2020" name="Nature">
        <title>Giant virus diversity and host interactions through global metagenomics.</title>
        <authorList>
            <person name="Schulz F."/>
            <person name="Roux S."/>
            <person name="Paez-Espino D."/>
            <person name="Jungbluth S."/>
            <person name="Walsh D.A."/>
            <person name="Denef V.J."/>
            <person name="McMahon K.D."/>
            <person name="Konstantinidis K.T."/>
            <person name="Eloe-Fadrosh E.A."/>
            <person name="Kyrpides N.C."/>
            <person name="Woyke T."/>
        </authorList>
    </citation>
    <scope>NUCLEOTIDE SEQUENCE</scope>
    <source>
        <strain evidence="1">GVMAG-S-1039698-54</strain>
    </source>
</reference>